<dbReference type="Proteomes" id="UP000019487">
    <property type="component" value="Unassembled WGS sequence"/>
</dbReference>
<gene>
    <name evidence="1" type="ORF">SBOR_8524</name>
</gene>
<evidence type="ECO:0000313" key="1">
    <source>
        <dbReference type="EMBL" id="ESZ91091.1"/>
    </source>
</evidence>
<comment type="caution">
    <text evidence="1">The sequence shown here is derived from an EMBL/GenBank/DDBJ whole genome shotgun (WGS) entry which is preliminary data.</text>
</comment>
<accession>W9C5D4</accession>
<proteinExistence type="predicted"/>
<dbReference type="AlphaFoldDB" id="W9C5D4"/>
<organism evidence="1 2">
    <name type="scientific">Sclerotinia borealis (strain F-4128)</name>
    <dbReference type="NCBI Taxonomy" id="1432307"/>
    <lineage>
        <taxon>Eukaryota</taxon>
        <taxon>Fungi</taxon>
        <taxon>Dikarya</taxon>
        <taxon>Ascomycota</taxon>
        <taxon>Pezizomycotina</taxon>
        <taxon>Leotiomycetes</taxon>
        <taxon>Helotiales</taxon>
        <taxon>Sclerotiniaceae</taxon>
        <taxon>Sclerotinia</taxon>
    </lineage>
</organism>
<keyword evidence="2" id="KW-1185">Reference proteome</keyword>
<name>W9C5D4_SCLBF</name>
<sequence length="232" mass="25167">MRNYCDSDWACRVDAGPLYYIFCTPHVDTAYLDSTNKPLTSSPPQSKPPYDTLPFPLYTTQTLEPRALKRAEHGFGARPESELGVEKGRCMRFDDGLHGVEEREEGWFFPAGDGGFTAWFEGAVDFFCAGNGVREEEDAEIGNRDVEFVVGIAKFGSVHDTISTRSAQLFNITLLLTSAIMPGAMSAACTWQVSQEGDYMGDDAARAASNSALVCGSFGVEGFAECGNIGHG</sequence>
<evidence type="ECO:0000313" key="2">
    <source>
        <dbReference type="Proteomes" id="UP000019487"/>
    </source>
</evidence>
<reference evidence="1 2" key="1">
    <citation type="journal article" date="2014" name="Genome Announc.">
        <title>Draft genome sequence of Sclerotinia borealis, a psychrophilic plant pathogenic fungus.</title>
        <authorList>
            <person name="Mardanov A.V."/>
            <person name="Beletsky A.V."/>
            <person name="Kadnikov V.V."/>
            <person name="Ignatov A.N."/>
            <person name="Ravin N.V."/>
        </authorList>
    </citation>
    <scope>NUCLEOTIDE SEQUENCE [LARGE SCALE GENOMIC DNA]</scope>
    <source>
        <strain evidence="2">F-4157</strain>
    </source>
</reference>
<dbReference type="EMBL" id="AYSA01000544">
    <property type="protein sequence ID" value="ESZ91091.1"/>
    <property type="molecule type" value="Genomic_DNA"/>
</dbReference>
<protein>
    <submittedName>
        <fullName evidence="1">Uncharacterized protein</fullName>
    </submittedName>
</protein>
<dbReference type="HOGENOM" id="CLU_1195477_0_0_1"/>